<keyword evidence="1" id="KW-0732">Signal</keyword>
<dbReference type="Pfam" id="PF15886">
    <property type="entry name" value="CBM39"/>
    <property type="match status" value="1"/>
</dbReference>
<evidence type="ECO:0000313" key="4">
    <source>
        <dbReference type="Proteomes" id="UP001168821"/>
    </source>
</evidence>
<keyword evidence="4" id="KW-1185">Reference proteome</keyword>
<reference evidence="3" key="1">
    <citation type="journal article" date="2023" name="G3 (Bethesda)">
        <title>Whole genome assemblies of Zophobas morio and Tenebrio molitor.</title>
        <authorList>
            <person name="Kaur S."/>
            <person name="Stinson S.A."/>
            <person name="diCenzo G.C."/>
        </authorList>
    </citation>
    <scope>NUCLEOTIDE SEQUENCE</scope>
    <source>
        <strain evidence="3">QUZm001</strain>
    </source>
</reference>
<comment type="caution">
    <text evidence="3">The sequence shown here is derived from an EMBL/GenBank/DDBJ whole genome shotgun (WGS) entry which is preliminary data.</text>
</comment>
<dbReference type="Gene3D" id="2.60.40.2140">
    <property type="entry name" value="Beta-1,3-glucan-recognition protein, N-terminal domain"/>
    <property type="match status" value="1"/>
</dbReference>
<feature type="signal peptide" evidence="1">
    <location>
        <begin position="1"/>
        <end position="20"/>
    </location>
</feature>
<name>A0AA38MJC0_9CUCU</name>
<dbReference type="InterPro" id="IPR043030">
    <property type="entry name" value="BGBP_N_sf"/>
</dbReference>
<dbReference type="AlphaFoldDB" id="A0AA38MJC0"/>
<protein>
    <recommendedName>
        <fullName evidence="2">CBM39 domain-containing protein</fullName>
    </recommendedName>
</protein>
<dbReference type="EMBL" id="JALNTZ010000003">
    <property type="protein sequence ID" value="KAJ3658296.1"/>
    <property type="molecule type" value="Genomic_DNA"/>
</dbReference>
<proteinExistence type="predicted"/>
<gene>
    <name evidence="3" type="ORF">Zmor_010044</name>
</gene>
<evidence type="ECO:0000256" key="1">
    <source>
        <dbReference type="SAM" id="SignalP"/>
    </source>
</evidence>
<sequence>MRTRATNFFLLFFLLNCVFGGRNHDLVLNVEIEALTPKGIQVTLPDSPGTTYFAFHANINDPITKSDPGTISGTVYETTEGKWVIRDLNVHLKPGDTVYYWVFVQTGRLGYRKDGRHTITGSFAEPESDTPTPCPPQYEASTLCKNMVVNLTERVFELQDSLALEQETNKILKELVKKDQKLSRTLVLEGLGVNDELVRIVGAIVRDKLDLSCGIKNVVLRDDDKVEFQVDNIDEKVQILQAAKTKLKYSRYVIT</sequence>
<accession>A0AA38MJC0</accession>
<organism evidence="3 4">
    <name type="scientific">Zophobas morio</name>
    <dbReference type="NCBI Taxonomy" id="2755281"/>
    <lineage>
        <taxon>Eukaryota</taxon>
        <taxon>Metazoa</taxon>
        <taxon>Ecdysozoa</taxon>
        <taxon>Arthropoda</taxon>
        <taxon>Hexapoda</taxon>
        <taxon>Insecta</taxon>
        <taxon>Pterygota</taxon>
        <taxon>Neoptera</taxon>
        <taxon>Endopterygota</taxon>
        <taxon>Coleoptera</taxon>
        <taxon>Polyphaga</taxon>
        <taxon>Cucujiformia</taxon>
        <taxon>Tenebrionidae</taxon>
        <taxon>Zophobas</taxon>
    </lineage>
</organism>
<evidence type="ECO:0000313" key="3">
    <source>
        <dbReference type="EMBL" id="KAJ3658296.1"/>
    </source>
</evidence>
<dbReference type="InterPro" id="IPR031756">
    <property type="entry name" value="BGBP_N"/>
</dbReference>
<dbReference type="PROSITE" id="PS51969">
    <property type="entry name" value="CBM39"/>
    <property type="match status" value="1"/>
</dbReference>
<feature type="domain" description="CBM39" evidence="2">
    <location>
        <begin position="25"/>
        <end position="125"/>
    </location>
</feature>
<feature type="chain" id="PRO_5041446173" description="CBM39 domain-containing protein" evidence="1">
    <location>
        <begin position="21"/>
        <end position="255"/>
    </location>
</feature>
<dbReference type="Proteomes" id="UP001168821">
    <property type="component" value="Unassembled WGS sequence"/>
</dbReference>
<dbReference type="GO" id="GO:0030246">
    <property type="term" value="F:carbohydrate binding"/>
    <property type="evidence" value="ECO:0007669"/>
    <property type="project" value="InterPro"/>
</dbReference>
<evidence type="ECO:0000259" key="2">
    <source>
        <dbReference type="PROSITE" id="PS51969"/>
    </source>
</evidence>